<evidence type="ECO:0000256" key="9">
    <source>
        <dbReference type="SAM" id="Phobius"/>
    </source>
</evidence>
<evidence type="ECO:0000256" key="2">
    <source>
        <dbReference type="ARBA" id="ARBA00022475"/>
    </source>
</evidence>
<feature type="transmembrane region" description="Helical" evidence="9">
    <location>
        <begin position="298"/>
        <end position="319"/>
    </location>
</feature>
<name>A0ABS5KV91_9ACTN</name>
<feature type="transmembrane region" description="Helical" evidence="9">
    <location>
        <begin position="210"/>
        <end position="229"/>
    </location>
</feature>
<feature type="region of interest" description="Disordered" evidence="8">
    <location>
        <begin position="452"/>
        <end position="482"/>
    </location>
</feature>
<reference evidence="10 11" key="1">
    <citation type="submission" date="2020-02" db="EMBL/GenBank/DDBJ databases">
        <title>Acidophilic actinobacteria isolated from forest soil.</title>
        <authorList>
            <person name="Golinska P."/>
        </authorList>
    </citation>
    <scope>NUCLEOTIDE SEQUENCE [LARGE SCALE GENOMIC DNA]</scope>
    <source>
        <strain evidence="10 11">NL8</strain>
    </source>
</reference>
<feature type="transmembrane region" description="Helical" evidence="9">
    <location>
        <begin position="130"/>
        <end position="149"/>
    </location>
</feature>
<feature type="transmembrane region" description="Helical" evidence="9">
    <location>
        <begin position="45"/>
        <end position="64"/>
    </location>
</feature>
<evidence type="ECO:0000256" key="1">
    <source>
        <dbReference type="ARBA" id="ARBA00004651"/>
    </source>
</evidence>
<accession>A0ABS5KV91</accession>
<dbReference type="RefSeq" id="WP_212011888.1">
    <property type="nucleotide sequence ID" value="NZ_JAAFYZ010000087.1"/>
</dbReference>
<keyword evidence="3" id="KW-0808">Transferase</keyword>
<comment type="caution">
    <text evidence="10">The sequence shown here is derived from an EMBL/GenBank/DDBJ whole genome shotgun (WGS) entry which is preliminary data.</text>
</comment>
<evidence type="ECO:0000256" key="3">
    <source>
        <dbReference type="ARBA" id="ARBA00022679"/>
    </source>
</evidence>
<feature type="transmembrane region" description="Helical" evidence="9">
    <location>
        <begin position="235"/>
        <end position="254"/>
    </location>
</feature>
<evidence type="ECO:0000313" key="11">
    <source>
        <dbReference type="Proteomes" id="UP000730482"/>
    </source>
</evidence>
<dbReference type="InterPro" id="IPR018584">
    <property type="entry name" value="GT87"/>
</dbReference>
<feature type="compositionally biased region" description="Acidic residues" evidence="8">
    <location>
        <begin position="454"/>
        <end position="472"/>
    </location>
</feature>
<dbReference type="Proteomes" id="UP000730482">
    <property type="component" value="Unassembled WGS sequence"/>
</dbReference>
<comment type="subcellular location">
    <subcellularLocation>
        <location evidence="1">Cell membrane</location>
        <topology evidence="1">Multi-pass membrane protein</topology>
    </subcellularLocation>
</comment>
<keyword evidence="2" id="KW-1003">Cell membrane</keyword>
<evidence type="ECO:0000256" key="6">
    <source>
        <dbReference type="ARBA" id="ARBA00023136"/>
    </source>
</evidence>
<feature type="transmembrane region" description="Helical" evidence="9">
    <location>
        <begin position="424"/>
        <end position="443"/>
    </location>
</feature>
<gene>
    <name evidence="10" type="ORF">KGQ19_24160</name>
</gene>
<protein>
    <submittedName>
        <fullName evidence="10">DUF2029 domain-containing protein</fullName>
    </submittedName>
</protein>
<feature type="transmembrane region" description="Helical" evidence="9">
    <location>
        <begin position="325"/>
        <end position="358"/>
    </location>
</feature>
<evidence type="ECO:0000256" key="5">
    <source>
        <dbReference type="ARBA" id="ARBA00022989"/>
    </source>
</evidence>
<evidence type="ECO:0000313" key="10">
    <source>
        <dbReference type="EMBL" id="MBS2549963.1"/>
    </source>
</evidence>
<feature type="transmembrane region" description="Helical" evidence="9">
    <location>
        <begin position="156"/>
        <end position="173"/>
    </location>
</feature>
<dbReference type="EMBL" id="JAAFYZ010000087">
    <property type="protein sequence ID" value="MBS2549963.1"/>
    <property type="molecule type" value="Genomic_DNA"/>
</dbReference>
<keyword evidence="11" id="KW-1185">Reference proteome</keyword>
<evidence type="ECO:0000256" key="8">
    <source>
        <dbReference type="SAM" id="MobiDB-lite"/>
    </source>
</evidence>
<dbReference type="Pfam" id="PF09594">
    <property type="entry name" value="GT87"/>
    <property type="match status" value="1"/>
</dbReference>
<proteinExistence type="inferred from homology"/>
<evidence type="ECO:0000256" key="4">
    <source>
        <dbReference type="ARBA" id="ARBA00022692"/>
    </source>
</evidence>
<keyword evidence="6 9" id="KW-0472">Membrane</keyword>
<keyword evidence="4 9" id="KW-0812">Transmembrane</keyword>
<keyword evidence="5 9" id="KW-1133">Transmembrane helix</keyword>
<sequence>MPQLPATVRSLPVTGAAALTALRRGERVPYLGIASQHVRIPRGRTLAVAGLVAFVCSVWLRIVVVSAHPQDLWLTIDLDVYYEAGRSLAHDQQHLYSNGFGLGKLPYLYPPLTALGYAHLTWLTFEQIKVLTTAVSIACLVTVAWSAWGMLGYRAGFGRLGAALGVAAVGIWLEPVHSNLNLGQVNVVVMALVVADLAQGDRRWTKGIGIGLATAIKLTPGLFIVYLLLTRRFRAAAVATGSFVAVSGAVWLVLPKASREFWFHAIGVTPFGRDYAANQSFQGMFLRLLNNNDHAAKYPWLLASALIVIVGLAAAALAANRGAELLAGAVVSVIALEISPISWTCHWVWVELLLVLAIHAAIRSGQLRTRVWAAVGTIAMLAWPMRVNDSGGSDPRQPLIPTGLINYAPRSLGREEAWDPFQMLYGNGYVLAGVAFVVAVAVLEFRRLRRNETDADAEETAAEETSAEETSAEELAGAPTAG</sequence>
<organism evidence="10 11">
    <name type="scientific">Catenulispora pinistramenti</name>
    <dbReference type="NCBI Taxonomy" id="2705254"/>
    <lineage>
        <taxon>Bacteria</taxon>
        <taxon>Bacillati</taxon>
        <taxon>Actinomycetota</taxon>
        <taxon>Actinomycetes</taxon>
        <taxon>Catenulisporales</taxon>
        <taxon>Catenulisporaceae</taxon>
        <taxon>Catenulispora</taxon>
    </lineage>
</organism>
<evidence type="ECO:0000256" key="7">
    <source>
        <dbReference type="ARBA" id="ARBA00024033"/>
    </source>
</evidence>
<comment type="similarity">
    <text evidence="7">Belongs to the glycosyltransferase 87 family.</text>
</comment>